<name>A0A1H9PQL4_9LACT</name>
<gene>
    <name evidence="1" type="ORF">SAMN04488559_10170</name>
</gene>
<evidence type="ECO:0000313" key="2">
    <source>
        <dbReference type="Proteomes" id="UP000198948"/>
    </source>
</evidence>
<reference evidence="1 2" key="1">
    <citation type="submission" date="2016-10" db="EMBL/GenBank/DDBJ databases">
        <authorList>
            <person name="de Groot N.N."/>
        </authorList>
    </citation>
    <scope>NUCLEOTIDE SEQUENCE [LARGE SCALE GENOMIC DNA]</scope>
    <source>
        <strain evidence="1 2">DSM 13760</strain>
    </source>
</reference>
<organism evidence="1 2">
    <name type="scientific">Isobaculum melis</name>
    <dbReference type="NCBI Taxonomy" id="142588"/>
    <lineage>
        <taxon>Bacteria</taxon>
        <taxon>Bacillati</taxon>
        <taxon>Bacillota</taxon>
        <taxon>Bacilli</taxon>
        <taxon>Lactobacillales</taxon>
        <taxon>Carnobacteriaceae</taxon>
        <taxon>Isobaculum</taxon>
    </lineage>
</organism>
<sequence length="104" mass="12460">MEKKTLHNKENLLLKNKQPIKSITYQNIYELKDQLEQLASWKDTLNLMKSFFDNQTMPLNKKKVIREFHAQSKVFNIFYEQFLISIDALENKVENLGKKEKIKL</sequence>
<dbReference type="RefSeq" id="WP_092649231.1">
    <property type="nucleotide sequence ID" value="NZ_FOHA01000001.1"/>
</dbReference>
<dbReference type="EMBL" id="FOHA01000001">
    <property type="protein sequence ID" value="SER50418.1"/>
    <property type="molecule type" value="Genomic_DNA"/>
</dbReference>
<protein>
    <submittedName>
        <fullName evidence="1">Uncharacterized protein</fullName>
    </submittedName>
</protein>
<proteinExistence type="predicted"/>
<evidence type="ECO:0000313" key="1">
    <source>
        <dbReference type="EMBL" id="SER50418.1"/>
    </source>
</evidence>
<accession>A0A1H9PQL4</accession>
<dbReference type="Proteomes" id="UP000198948">
    <property type="component" value="Unassembled WGS sequence"/>
</dbReference>
<keyword evidence="2" id="KW-1185">Reference proteome</keyword>
<dbReference type="OrthoDB" id="2187794at2"/>
<dbReference type="AlphaFoldDB" id="A0A1H9PQL4"/>